<feature type="region of interest" description="Disordered" evidence="1">
    <location>
        <begin position="105"/>
        <end position="429"/>
    </location>
</feature>
<feature type="compositionally biased region" description="Low complexity" evidence="1">
    <location>
        <begin position="390"/>
        <end position="405"/>
    </location>
</feature>
<accession>A0A0R3VVL4</accession>
<gene>
    <name evidence="2" type="ORF">TASK_LOCUS1435</name>
</gene>
<proteinExistence type="predicted"/>
<dbReference type="InterPro" id="IPR052145">
    <property type="entry name" value="Mediator/Homeobox_domain"/>
</dbReference>
<feature type="compositionally biased region" description="Polar residues" evidence="1">
    <location>
        <begin position="357"/>
        <end position="372"/>
    </location>
</feature>
<evidence type="ECO:0000256" key="1">
    <source>
        <dbReference type="SAM" id="MobiDB-lite"/>
    </source>
</evidence>
<name>A0A0R3VVL4_TAEAS</name>
<feature type="compositionally biased region" description="Polar residues" evidence="1">
    <location>
        <begin position="106"/>
        <end position="134"/>
    </location>
</feature>
<organism evidence="4">
    <name type="scientific">Taenia asiatica</name>
    <name type="common">Asian tapeworm</name>
    <dbReference type="NCBI Taxonomy" id="60517"/>
    <lineage>
        <taxon>Eukaryota</taxon>
        <taxon>Metazoa</taxon>
        <taxon>Spiralia</taxon>
        <taxon>Lophotrochozoa</taxon>
        <taxon>Platyhelminthes</taxon>
        <taxon>Cestoda</taxon>
        <taxon>Eucestoda</taxon>
        <taxon>Cyclophyllidea</taxon>
        <taxon>Taeniidae</taxon>
        <taxon>Taenia</taxon>
    </lineage>
</organism>
<dbReference type="Proteomes" id="UP000282613">
    <property type="component" value="Unassembled WGS sequence"/>
</dbReference>
<evidence type="ECO:0000313" key="2">
    <source>
        <dbReference type="EMBL" id="VDK23044.1"/>
    </source>
</evidence>
<keyword evidence="3" id="KW-1185">Reference proteome</keyword>
<dbReference type="WBParaSite" id="TASK_0000143401-mRNA-1">
    <property type="protein sequence ID" value="TASK_0000143401-mRNA-1"/>
    <property type="gene ID" value="TASK_0000143401"/>
</dbReference>
<protein>
    <submittedName>
        <fullName evidence="4">SBF2 domain-containing protein</fullName>
    </submittedName>
</protein>
<feature type="compositionally biased region" description="Basic and acidic residues" evidence="1">
    <location>
        <begin position="562"/>
        <end position="573"/>
    </location>
</feature>
<sequence length="605" mass="66292">MNFGNFFRNISTDKSSSSRGSATGGGSAGGGGGGGGGGGSGVAGGGGGGGGGGSGGSIFATPSRLFESINAKTGSIVSDLSHKVDLANKLDTIKKYSSIDKIGQSVLGTSFQSKPSTQPPNDSTKAPPQTPQNVEDSHPLPPQHTQQHRQRTQQQQQQQQQQQRQQQRQQLSHGGEAWQGYRSEQSEVWSADYSNPPPVPTPTNAFFDRPSLHDYPGHTYQLPGTTSYEYHPGGGYSIRKQDTQELPQLHPPNQTSQERFAVDSFRPYGTQHTTSNRPTEQETEQPLWQSQTSEVLSKENESFTESPFGGTKGQGNEVSAWQTDSQFGPRARQLSSGESGEEGRHENPFNKGVSMDTGASRQETGGSFKRQNTTPAFRPPRPPPPRSRSRSGSTSESTSVSASQSLLVENPRRMSLSEEVSTKQPSSLLHSITSSPLFEEVDETLKSAVSPPSSEEIGYLTRLQCQQIVSAVDDMIADAIDASADYESVMQTDSYRVEFQSHNYWHDTSHRESEVSEAQTREGRPCEVSTYYVTEPEDTPPSKQTTSDTESAYRPSYVGQEGEERGETTQMEREEMEVKEEKEEGNEDKHAHENEYEEEKKVERM</sequence>
<feature type="region of interest" description="Disordered" evidence="1">
    <location>
        <begin position="507"/>
        <end position="605"/>
    </location>
</feature>
<dbReference type="OrthoDB" id="6268344at2759"/>
<dbReference type="STRING" id="60517.A0A0R3VVL4"/>
<feature type="compositionally biased region" description="Basic and acidic residues" evidence="1">
    <location>
        <begin position="579"/>
        <end position="605"/>
    </location>
</feature>
<feature type="compositionally biased region" description="Polar residues" evidence="1">
    <location>
        <begin position="314"/>
        <end position="326"/>
    </location>
</feature>
<feature type="compositionally biased region" description="Basic and acidic residues" evidence="1">
    <location>
        <begin position="507"/>
        <end position="525"/>
    </location>
</feature>
<dbReference type="PANTHER" id="PTHR24330">
    <property type="entry name" value="HOMEOBOX PROTEIN BARH-LIKE"/>
    <property type="match status" value="1"/>
</dbReference>
<feature type="compositionally biased region" description="Pro residues" evidence="1">
    <location>
        <begin position="377"/>
        <end position="386"/>
    </location>
</feature>
<feature type="region of interest" description="Disordered" evidence="1">
    <location>
        <begin position="11"/>
        <end position="60"/>
    </location>
</feature>
<dbReference type="PANTHER" id="PTHR24330:SF19">
    <property type="entry name" value="MEDIATOR OF RNA POLYMERASE II TRANSCRIPTION SUBUNIT 29"/>
    <property type="match status" value="1"/>
</dbReference>
<feature type="compositionally biased region" description="Polar residues" evidence="1">
    <location>
        <begin position="270"/>
        <end position="295"/>
    </location>
</feature>
<feature type="compositionally biased region" description="Low complexity" evidence="1">
    <location>
        <begin position="152"/>
        <end position="170"/>
    </location>
</feature>
<feature type="compositionally biased region" description="Gly residues" evidence="1">
    <location>
        <begin position="22"/>
        <end position="56"/>
    </location>
</feature>
<feature type="compositionally biased region" description="Polar residues" evidence="1">
    <location>
        <begin position="418"/>
        <end position="429"/>
    </location>
</feature>
<reference evidence="4" key="1">
    <citation type="submission" date="2017-02" db="UniProtKB">
        <authorList>
            <consortium name="WormBaseParasite"/>
        </authorList>
    </citation>
    <scope>IDENTIFICATION</scope>
</reference>
<evidence type="ECO:0000313" key="4">
    <source>
        <dbReference type="WBParaSite" id="TASK_0000143401-mRNA-1"/>
    </source>
</evidence>
<dbReference type="EMBL" id="UYRS01000372">
    <property type="protein sequence ID" value="VDK23044.1"/>
    <property type="molecule type" value="Genomic_DNA"/>
</dbReference>
<evidence type="ECO:0000313" key="3">
    <source>
        <dbReference type="Proteomes" id="UP000282613"/>
    </source>
</evidence>
<dbReference type="AlphaFoldDB" id="A0A0R3VVL4"/>
<reference evidence="2 3" key="2">
    <citation type="submission" date="2018-11" db="EMBL/GenBank/DDBJ databases">
        <authorList>
            <consortium name="Pathogen Informatics"/>
        </authorList>
    </citation>
    <scope>NUCLEOTIDE SEQUENCE [LARGE SCALE GENOMIC DNA]</scope>
</reference>
<feature type="compositionally biased region" description="Polar residues" evidence="1">
    <location>
        <begin position="541"/>
        <end position="550"/>
    </location>
</feature>